<dbReference type="EMBL" id="HBUF01100901">
    <property type="protein sequence ID" value="CAG6638023.1"/>
    <property type="molecule type" value="Transcribed_RNA"/>
</dbReference>
<evidence type="ECO:0000313" key="2">
    <source>
        <dbReference type="EMBL" id="CAG6638023.1"/>
    </source>
</evidence>
<reference evidence="2" key="1">
    <citation type="submission" date="2021-05" db="EMBL/GenBank/DDBJ databases">
        <authorList>
            <person name="Alioto T."/>
            <person name="Alioto T."/>
            <person name="Gomez Garrido J."/>
        </authorList>
    </citation>
    <scope>NUCLEOTIDE SEQUENCE</scope>
</reference>
<feature type="transmembrane region" description="Helical" evidence="1">
    <location>
        <begin position="62"/>
        <end position="89"/>
    </location>
</feature>
<accession>A0A8D8VW90</accession>
<feature type="transmembrane region" description="Helical" evidence="1">
    <location>
        <begin position="25"/>
        <end position="50"/>
    </location>
</feature>
<evidence type="ECO:0000256" key="1">
    <source>
        <dbReference type="SAM" id="Phobius"/>
    </source>
</evidence>
<sequence length="100" mass="12262">MRRTYTKYGLNCVLVTHILYEHDNFYFFFFHLDISTYFQPSHFAFFFSFAHFTEVFEANLRILSLCVLPTVNLLFSPLHYLRFLFYLLFEKVNYPNLSFR</sequence>
<name>A0A8D8VW90_9HEMI</name>
<dbReference type="AlphaFoldDB" id="A0A8D8VW90"/>
<keyword evidence="1" id="KW-1133">Transmembrane helix</keyword>
<organism evidence="2">
    <name type="scientific">Cacopsylla melanoneura</name>
    <dbReference type="NCBI Taxonomy" id="428564"/>
    <lineage>
        <taxon>Eukaryota</taxon>
        <taxon>Metazoa</taxon>
        <taxon>Ecdysozoa</taxon>
        <taxon>Arthropoda</taxon>
        <taxon>Hexapoda</taxon>
        <taxon>Insecta</taxon>
        <taxon>Pterygota</taxon>
        <taxon>Neoptera</taxon>
        <taxon>Paraneoptera</taxon>
        <taxon>Hemiptera</taxon>
        <taxon>Sternorrhyncha</taxon>
        <taxon>Psylloidea</taxon>
        <taxon>Psyllidae</taxon>
        <taxon>Psyllinae</taxon>
        <taxon>Cacopsylla</taxon>
    </lineage>
</organism>
<proteinExistence type="predicted"/>
<protein>
    <submittedName>
        <fullName evidence="2">Uncharacterized protein</fullName>
    </submittedName>
</protein>
<keyword evidence="1" id="KW-0812">Transmembrane</keyword>
<keyword evidence="1" id="KW-0472">Membrane</keyword>